<proteinExistence type="predicted"/>
<protein>
    <submittedName>
        <fullName evidence="1">Uncharacterized protein</fullName>
    </submittedName>
</protein>
<gene>
    <name evidence="1" type="ORF">DDK22_36575</name>
</gene>
<name>A0A367P6W0_CUPNE</name>
<evidence type="ECO:0000313" key="2">
    <source>
        <dbReference type="Proteomes" id="UP000253501"/>
    </source>
</evidence>
<organism evidence="1 2">
    <name type="scientific">Cupriavidus necator</name>
    <name type="common">Alcaligenes eutrophus</name>
    <name type="synonym">Ralstonia eutropha</name>
    <dbReference type="NCBI Taxonomy" id="106590"/>
    <lineage>
        <taxon>Bacteria</taxon>
        <taxon>Pseudomonadati</taxon>
        <taxon>Pseudomonadota</taxon>
        <taxon>Betaproteobacteria</taxon>
        <taxon>Burkholderiales</taxon>
        <taxon>Burkholderiaceae</taxon>
        <taxon>Cupriavidus</taxon>
    </lineage>
</organism>
<sequence>MPLQTPPSPSARTWALHCTLFRGQTPPRACLYVLADLRRGVALSAILAEQPLGGALAAWLEAAAIGRPPPRALQSAELPSEQDRRALCAWIAAYDVVLEPQTLGGRFWKPVDQLLQSAWESLGLAPGAVGEMPTWSGAQQGLDRWFREHCQHLSGV</sequence>
<reference evidence="1 2" key="1">
    <citation type="submission" date="2018-04" db="EMBL/GenBank/DDBJ databases">
        <title>Cupriavidus necator CR12 genome sequencing and assembly.</title>
        <authorList>
            <person name="Ben Fekih I."/>
            <person name="Mazhar H.S."/>
            <person name="Bello S.K."/>
            <person name="Rensing C."/>
        </authorList>
    </citation>
    <scope>NUCLEOTIDE SEQUENCE [LARGE SCALE GENOMIC DNA]</scope>
    <source>
        <strain evidence="1 2">CR12</strain>
    </source>
</reference>
<accession>A0A367P6W0</accession>
<dbReference type="Proteomes" id="UP000253501">
    <property type="component" value="Unassembled WGS sequence"/>
</dbReference>
<comment type="caution">
    <text evidence="1">The sequence shown here is derived from an EMBL/GenBank/DDBJ whole genome shotgun (WGS) entry which is preliminary data.</text>
</comment>
<dbReference type="EMBL" id="QDHA01000142">
    <property type="protein sequence ID" value="RCJ03571.1"/>
    <property type="molecule type" value="Genomic_DNA"/>
</dbReference>
<dbReference type="AlphaFoldDB" id="A0A367P6W0"/>
<evidence type="ECO:0000313" key="1">
    <source>
        <dbReference type="EMBL" id="RCJ03571.1"/>
    </source>
</evidence>